<gene>
    <name evidence="2" type="primary">RBT1_21</name>
    <name evidence="2" type="ORF">VKT23_019236</name>
</gene>
<proteinExistence type="predicted"/>
<evidence type="ECO:0000256" key="1">
    <source>
        <dbReference type="SAM" id="MobiDB-lite"/>
    </source>
</evidence>
<feature type="region of interest" description="Disordered" evidence="1">
    <location>
        <begin position="400"/>
        <end position="583"/>
    </location>
</feature>
<reference evidence="2 3" key="1">
    <citation type="submission" date="2024-01" db="EMBL/GenBank/DDBJ databases">
        <title>A draft genome for the cacao thread blight pathogen Marasmiellus scandens.</title>
        <authorList>
            <person name="Baruah I.K."/>
            <person name="Leung J."/>
            <person name="Bukari Y."/>
            <person name="Amoako-Attah I."/>
            <person name="Meinhardt L.W."/>
            <person name="Bailey B.A."/>
            <person name="Cohen S.P."/>
        </authorList>
    </citation>
    <scope>NUCLEOTIDE SEQUENCE [LARGE SCALE GENOMIC DNA]</scope>
    <source>
        <strain evidence="2 3">GH-19</strain>
    </source>
</reference>
<dbReference type="EMBL" id="JBANRG010000096">
    <property type="protein sequence ID" value="KAK7436272.1"/>
    <property type="molecule type" value="Genomic_DNA"/>
</dbReference>
<name>A0ABR1INJ9_9AGAR</name>
<accession>A0ABR1INJ9</accession>
<sequence>MPNPGAFKGKWFLWLSSQVASYVDAYRANNHKSHKEEIFRNFFRRFPAKYSDDWEPTDKELSAVKDNAPLQEEEPVSIFELDEEKVEWEEKREQFHKRIQSLKGVSVLHVFVPDFQSKLPHSSLHHRHMTLTCFCLQSIGHWLDYRLRITMNLSNTAKAKGKSKNDKSSPAERLVRFMTGDADSKPRKQPDSKFWAAQCPEAKTAIRKEYDALLCQWREGKIGSKKDKSWPARKYAEVVNVCWDKLSREEQKEWARRAQVAYKAEMTKWEHSGEEEFSTEPKERQRCINAMSGFLQEVVDLAAEACGWEITTIMGGPEPGDNGRINTISIHSGLKKHNFGTVMHSGYRKHLLPLFGEYLKQCYTKAECKARALQPEDTAEIVGLAEYNENLEIFSVRDGSLHEPGSSTVSPSVSTLPVLTPSTSASVAPKSPVPAPASSSSTSTQVSPVPTPLIPDSATPASVPAPTSSSLLSTSETVPTTPESSATVPDSNMVAPVASLPPSLPPSPRQTSPGGCPPPSPRGVEQAVGENDIEPQIDAPSSHTTTARSGRGKSRAGKRKSPNEPSARKKARVEQSTGSTVPTIDDWGVSAVDGSPSFNEVMLELLTLSCSELAGRQLPQPESGPLYLSNCVQMFNSCQESNFRVTCHKWLVFEWKRRLDKNTKIPSSSHRPKAVGDWISRARAVAWRPSIHTETYYIQFEDWYHTVQPEWRDQDDEGKWETPDKSAADWDFCRHSGPNGFVNLLAALFWDHGINGMPNDGFRDQKAKEKMRDHWGYFVSDVSYMLDGLLK</sequence>
<feature type="compositionally biased region" description="Low complexity" evidence="1">
    <location>
        <begin position="406"/>
        <end position="448"/>
    </location>
</feature>
<organism evidence="2 3">
    <name type="scientific">Marasmiellus scandens</name>
    <dbReference type="NCBI Taxonomy" id="2682957"/>
    <lineage>
        <taxon>Eukaryota</taxon>
        <taxon>Fungi</taxon>
        <taxon>Dikarya</taxon>
        <taxon>Basidiomycota</taxon>
        <taxon>Agaricomycotina</taxon>
        <taxon>Agaricomycetes</taxon>
        <taxon>Agaricomycetidae</taxon>
        <taxon>Agaricales</taxon>
        <taxon>Marasmiineae</taxon>
        <taxon>Omphalotaceae</taxon>
        <taxon>Marasmiellus</taxon>
    </lineage>
</organism>
<evidence type="ECO:0000313" key="2">
    <source>
        <dbReference type="EMBL" id="KAK7436272.1"/>
    </source>
</evidence>
<feature type="compositionally biased region" description="Low complexity" evidence="1">
    <location>
        <begin position="457"/>
        <end position="501"/>
    </location>
</feature>
<feature type="compositionally biased region" description="Basic residues" evidence="1">
    <location>
        <begin position="550"/>
        <end position="560"/>
    </location>
</feature>
<comment type="caution">
    <text evidence="2">The sequence shown here is derived from an EMBL/GenBank/DDBJ whole genome shotgun (WGS) entry which is preliminary data.</text>
</comment>
<evidence type="ECO:0000313" key="3">
    <source>
        <dbReference type="Proteomes" id="UP001498398"/>
    </source>
</evidence>
<keyword evidence="3" id="KW-1185">Reference proteome</keyword>
<dbReference type="Proteomes" id="UP001498398">
    <property type="component" value="Unassembled WGS sequence"/>
</dbReference>
<protein>
    <submittedName>
        <fullName evidence="2">SERTA domain-containing protein 3</fullName>
    </submittedName>
</protein>